<proteinExistence type="predicted"/>
<keyword evidence="1" id="KW-0812">Transmembrane</keyword>
<name>A0A4R7P5B5_9GAMM</name>
<dbReference type="EMBL" id="SOBT01000009">
    <property type="protein sequence ID" value="TDU28652.1"/>
    <property type="molecule type" value="Genomic_DNA"/>
</dbReference>
<comment type="caution">
    <text evidence="2">The sequence shown here is derived from an EMBL/GenBank/DDBJ whole genome shotgun (WGS) entry which is preliminary data.</text>
</comment>
<keyword evidence="1" id="KW-0472">Membrane</keyword>
<dbReference type="Proteomes" id="UP000295341">
    <property type="component" value="Unassembled WGS sequence"/>
</dbReference>
<dbReference type="InterPro" id="IPR018750">
    <property type="entry name" value="DUF2306_membrane"/>
</dbReference>
<gene>
    <name evidence="2" type="ORF">DFR24_3027</name>
</gene>
<evidence type="ECO:0000313" key="3">
    <source>
        <dbReference type="Proteomes" id="UP000295341"/>
    </source>
</evidence>
<protein>
    <submittedName>
        <fullName evidence="2">Putative membrane protein DUF2306</fullName>
    </submittedName>
</protein>
<accession>A0A4R7P5B5</accession>
<sequence>MSISARIPVARSAATLEPRWGHASWVVWIALALPSLFIGAYALRYLVTGPEGVMQLNAVYEIVGMTGFNDFVAEQMPKFKEHPLLLYFHAAGMGTALMIGGLQFVPALRRRKPKLHRAIGMIYMPAALIGSLAGGIFAVTLPAEPGLPAILAIVGVASTTFCFTALGALRLSQGDYLAHGEWMIRSYSQTLSGTTLRVMIPLMDHAGLPWHENYLTALWMCWVPNLFVAELLIHYRRCRREGRGLWAPAPRMPVAA</sequence>
<dbReference type="Pfam" id="PF10067">
    <property type="entry name" value="DUF2306"/>
    <property type="match status" value="1"/>
</dbReference>
<feature type="transmembrane region" description="Helical" evidence="1">
    <location>
        <begin position="25"/>
        <end position="47"/>
    </location>
</feature>
<feature type="transmembrane region" description="Helical" evidence="1">
    <location>
        <begin position="86"/>
        <end position="108"/>
    </location>
</feature>
<feature type="transmembrane region" description="Helical" evidence="1">
    <location>
        <begin position="147"/>
        <end position="169"/>
    </location>
</feature>
<evidence type="ECO:0000313" key="2">
    <source>
        <dbReference type="EMBL" id="TDU28652.1"/>
    </source>
</evidence>
<evidence type="ECO:0000256" key="1">
    <source>
        <dbReference type="SAM" id="Phobius"/>
    </source>
</evidence>
<dbReference type="AlphaFoldDB" id="A0A4R7P5B5"/>
<keyword evidence="1" id="KW-1133">Transmembrane helix</keyword>
<feature type="transmembrane region" description="Helical" evidence="1">
    <location>
        <begin position="120"/>
        <end position="141"/>
    </location>
</feature>
<keyword evidence="3" id="KW-1185">Reference proteome</keyword>
<reference evidence="2 3" key="1">
    <citation type="submission" date="2019-03" db="EMBL/GenBank/DDBJ databases">
        <title>Genomic Encyclopedia of Type Strains, Phase IV (KMG-IV): sequencing the most valuable type-strain genomes for metagenomic binning, comparative biology and taxonomic classification.</title>
        <authorList>
            <person name="Goeker M."/>
        </authorList>
    </citation>
    <scope>NUCLEOTIDE SEQUENCE [LARGE SCALE GENOMIC DNA]</scope>
    <source>
        <strain evidence="2 3">DSM 26377</strain>
    </source>
</reference>
<dbReference type="RefSeq" id="WP_162851225.1">
    <property type="nucleotide sequence ID" value="NZ_MWIN01000002.1"/>
</dbReference>
<organism evidence="2 3">
    <name type="scientific">Panacagrimonas perspica</name>
    <dbReference type="NCBI Taxonomy" id="381431"/>
    <lineage>
        <taxon>Bacteria</taxon>
        <taxon>Pseudomonadati</taxon>
        <taxon>Pseudomonadota</taxon>
        <taxon>Gammaproteobacteria</taxon>
        <taxon>Nevskiales</taxon>
        <taxon>Nevskiaceae</taxon>
        <taxon>Panacagrimonas</taxon>
    </lineage>
</organism>